<evidence type="ECO:0000313" key="3">
    <source>
        <dbReference type="Proteomes" id="UP001281447"/>
    </source>
</evidence>
<comment type="caution">
    <text evidence="2">The sequence shown here is derived from an EMBL/GenBank/DDBJ whole genome shotgun (WGS) entry which is preliminary data.</text>
</comment>
<proteinExistence type="predicted"/>
<feature type="transmembrane region" description="Helical" evidence="1">
    <location>
        <begin position="212"/>
        <end position="235"/>
    </location>
</feature>
<evidence type="ECO:0008006" key="4">
    <source>
        <dbReference type="Google" id="ProtNLM"/>
    </source>
</evidence>
<organism evidence="2 3">
    <name type="scientific">Tigheibacillus halophilus</name>
    <dbReference type="NCBI Taxonomy" id="361280"/>
    <lineage>
        <taxon>Bacteria</taxon>
        <taxon>Bacillati</taxon>
        <taxon>Bacillota</taxon>
        <taxon>Bacilli</taxon>
        <taxon>Bacillales</taxon>
        <taxon>Bacillaceae</taxon>
        <taxon>Tigheibacillus</taxon>
    </lineage>
</organism>
<keyword evidence="1" id="KW-0472">Membrane</keyword>
<feature type="transmembrane region" description="Helical" evidence="1">
    <location>
        <begin position="119"/>
        <end position="146"/>
    </location>
</feature>
<name>A0ABU5C1E9_9BACI</name>
<gene>
    <name evidence="2" type="ORF">RWE15_00140</name>
</gene>
<keyword evidence="1" id="KW-0812">Transmembrane</keyword>
<evidence type="ECO:0000256" key="1">
    <source>
        <dbReference type="SAM" id="Phobius"/>
    </source>
</evidence>
<feature type="transmembrane region" description="Helical" evidence="1">
    <location>
        <begin position="79"/>
        <end position="107"/>
    </location>
</feature>
<sequence>MSDYWLGLFMKEWKMMKGILITIFILAMLMLLFLDGVTAEGLMDFGLVITPFYVIYSLNTETNQIHLFLHQPNRANKIFLVKILTGLSFTAIFQLVLITIILIRLMLQKIDISHGADTMVLYLMYCVLSMLVISLFPTVVLLFAWNTYHWLKGMVGKLAFLIVVALTILGSTSFIYIWDTNWYVKLTHWGETSFSADKFKGVLNGLDVYGNFNIGVVLFHGVLVMTLYVMSCWLLDRKVGV</sequence>
<dbReference type="Proteomes" id="UP001281447">
    <property type="component" value="Unassembled WGS sequence"/>
</dbReference>
<dbReference type="RefSeq" id="WP_390352093.1">
    <property type="nucleotide sequence ID" value="NZ_JBHUIZ010000002.1"/>
</dbReference>
<keyword evidence="1" id="KW-1133">Transmembrane helix</keyword>
<evidence type="ECO:0000313" key="2">
    <source>
        <dbReference type="EMBL" id="MDY0393128.1"/>
    </source>
</evidence>
<keyword evidence="3" id="KW-1185">Reference proteome</keyword>
<feature type="transmembrane region" description="Helical" evidence="1">
    <location>
        <begin position="158"/>
        <end position="178"/>
    </location>
</feature>
<dbReference type="EMBL" id="JAWDIP010000003">
    <property type="protein sequence ID" value="MDY0393128.1"/>
    <property type="molecule type" value="Genomic_DNA"/>
</dbReference>
<protein>
    <recommendedName>
        <fullName evidence="4">ABC-2 family transporter protein</fullName>
    </recommendedName>
</protein>
<accession>A0ABU5C1E9</accession>
<feature type="transmembrane region" description="Helical" evidence="1">
    <location>
        <begin position="18"/>
        <end position="35"/>
    </location>
</feature>
<reference evidence="2 3" key="1">
    <citation type="submission" date="2023-10" db="EMBL/GenBank/DDBJ databases">
        <title>Virgibacillus halophilus 5B73C genome.</title>
        <authorList>
            <person name="Miliotis G."/>
            <person name="Sengupta P."/>
            <person name="Hameed A."/>
            <person name="Chuvochina M."/>
            <person name="Mcdonagh F."/>
            <person name="Simpson A.C."/>
            <person name="Singh N.K."/>
            <person name="Rekha P.D."/>
            <person name="Raman K."/>
            <person name="Hugenholtz P."/>
            <person name="Venkateswaran K."/>
        </authorList>
    </citation>
    <scope>NUCLEOTIDE SEQUENCE [LARGE SCALE GENOMIC DNA]</scope>
    <source>
        <strain evidence="2 3">5B73C</strain>
    </source>
</reference>